<dbReference type="Proteomes" id="UP000548978">
    <property type="component" value="Unassembled WGS sequence"/>
</dbReference>
<dbReference type="PANTHER" id="PTHR43877">
    <property type="entry name" value="AMINOALKYLPHOSPHONATE N-ACETYLTRANSFERASE-RELATED-RELATED"/>
    <property type="match status" value="1"/>
</dbReference>
<evidence type="ECO:0000313" key="5">
    <source>
        <dbReference type="Proteomes" id="UP000548978"/>
    </source>
</evidence>
<evidence type="ECO:0000313" key="4">
    <source>
        <dbReference type="EMBL" id="MBB5660102.1"/>
    </source>
</evidence>
<dbReference type="InterPro" id="IPR016181">
    <property type="entry name" value="Acyl_CoA_acyltransferase"/>
</dbReference>
<dbReference type="SUPFAM" id="SSF55729">
    <property type="entry name" value="Acyl-CoA N-acyltransferases (Nat)"/>
    <property type="match status" value="1"/>
</dbReference>
<protein>
    <submittedName>
        <fullName evidence="4">GNAT superfamily N-acetyltransferase</fullName>
    </submittedName>
</protein>
<dbReference type="EMBL" id="JACIJB010000002">
    <property type="protein sequence ID" value="MBB5660102.1"/>
    <property type="molecule type" value="Genomic_DNA"/>
</dbReference>
<feature type="domain" description="N-acetyltransferase" evidence="3">
    <location>
        <begin position="4"/>
        <end position="176"/>
    </location>
</feature>
<dbReference type="PROSITE" id="PS51186">
    <property type="entry name" value="GNAT"/>
    <property type="match status" value="1"/>
</dbReference>
<accession>A0A7W9A288</accession>
<name>A0A7W9A288_9CAUL</name>
<dbReference type="OrthoDB" id="143110at2"/>
<evidence type="ECO:0000256" key="2">
    <source>
        <dbReference type="ARBA" id="ARBA00023315"/>
    </source>
</evidence>
<evidence type="ECO:0000259" key="3">
    <source>
        <dbReference type="PROSITE" id="PS51186"/>
    </source>
</evidence>
<dbReference type="Gene3D" id="3.40.630.30">
    <property type="match status" value="1"/>
</dbReference>
<gene>
    <name evidence="4" type="ORF">FHS65_000842</name>
</gene>
<keyword evidence="2" id="KW-0012">Acyltransferase</keyword>
<proteinExistence type="predicted"/>
<dbReference type="Pfam" id="PF00583">
    <property type="entry name" value="Acetyltransf_1"/>
    <property type="match status" value="1"/>
</dbReference>
<dbReference type="InterPro" id="IPR000182">
    <property type="entry name" value="GNAT_dom"/>
</dbReference>
<comment type="caution">
    <text evidence="4">The sequence shown here is derived from an EMBL/GenBank/DDBJ whole genome shotgun (WGS) entry which is preliminary data.</text>
</comment>
<keyword evidence="5" id="KW-1185">Reference proteome</keyword>
<dbReference type="RefSeq" id="WP_123287570.1">
    <property type="nucleotide sequence ID" value="NZ_JACIJB010000002.1"/>
</dbReference>
<sequence>MSDILIRPARLTDAPALSEAGSRTFVETFMDGFGIPYPKDDLAVFMDAIFSVEATRVRLADSTMGWWVAERDGQLLGFANTGPNALPHPDARPGEAELKRLYILKEAQGLGLGTRLLKVAMDWMTEHGTGAQWIGVWSGNLKAQKLYAAYGFEKAGEYQFPVGRWMDDEFILRKPA</sequence>
<reference evidence="4 5" key="1">
    <citation type="submission" date="2020-08" db="EMBL/GenBank/DDBJ databases">
        <title>Genomic Encyclopedia of Type Strains, Phase IV (KMG-IV): sequencing the most valuable type-strain genomes for metagenomic binning, comparative biology and taxonomic classification.</title>
        <authorList>
            <person name="Goeker M."/>
        </authorList>
    </citation>
    <scope>NUCLEOTIDE SEQUENCE [LARGE SCALE GENOMIC DNA]</scope>
    <source>
        <strain evidence="4 5">DSM 24448</strain>
    </source>
</reference>
<keyword evidence="1 4" id="KW-0808">Transferase</keyword>
<evidence type="ECO:0000256" key="1">
    <source>
        <dbReference type="ARBA" id="ARBA00022679"/>
    </source>
</evidence>
<dbReference type="AlphaFoldDB" id="A0A7W9A288"/>
<dbReference type="GO" id="GO:0016747">
    <property type="term" value="F:acyltransferase activity, transferring groups other than amino-acyl groups"/>
    <property type="evidence" value="ECO:0007669"/>
    <property type="project" value="InterPro"/>
</dbReference>
<dbReference type="CDD" id="cd04301">
    <property type="entry name" value="NAT_SF"/>
    <property type="match status" value="1"/>
</dbReference>
<dbReference type="InterPro" id="IPR050832">
    <property type="entry name" value="Bact_Acetyltransf"/>
</dbReference>
<organism evidence="4 5">
    <name type="scientific">Brevundimonas halotolerans</name>
    <dbReference type="NCBI Taxonomy" id="69670"/>
    <lineage>
        <taxon>Bacteria</taxon>
        <taxon>Pseudomonadati</taxon>
        <taxon>Pseudomonadota</taxon>
        <taxon>Alphaproteobacteria</taxon>
        <taxon>Caulobacterales</taxon>
        <taxon>Caulobacteraceae</taxon>
        <taxon>Brevundimonas</taxon>
    </lineage>
</organism>